<proteinExistence type="predicted"/>
<evidence type="ECO:0000259" key="1">
    <source>
        <dbReference type="Pfam" id="PF12996"/>
    </source>
</evidence>
<dbReference type="RefSeq" id="WP_378110341.1">
    <property type="nucleotide sequence ID" value="NZ_JBHSNC010000010.1"/>
</dbReference>
<dbReference type="InterPro" id="IPR024542">
    <property type="entry name" value="YkvP_N"/>
</dbReference>
<dbReference type="GO" id="GO:0016757">
    <property type="term" value="F:glycosyltransferase activity"/>
    <property type="evidence" value="ECO:0007669"/>
    <property type="project" value="UniProtKB-KW"/>
</dbReference>
<dbReference type="EC" id="2.4.-.-" evidence="3"/>
<dbReference type="Proteomes" id="UP001596108">
    <property type="component" value="Unassembled WGS sequence"/>
</dbReference>
<dbReference type="Gene3D" id="3.40.50.2000">
    <property type="entry name" value="Glycogen Phosphorylase B"/>
    <property type="match status" value="1"/>
</dbReference>
<evidence type="ECO:0000313" key="3">
    <source>
        <dbReference type="EMBL" id="MFC5528500.1"/>
    </source>
</evidence>
<dbReference type="SUPFAM" id="SSF53756">
    <property type="entry name" value="UDP-Glycosyltransferase/glycogen phosphorylase"/>
    <property type="match status" value="1"/>
</dbReference>
<keyword evidence="3" id="KW-0328">Glycosyltransferase</keyword>
<name>A0ABW0QUP0_9BACL</name>
<dbReference type="InterPro" id="IPR055259">
    <property type="entry name" value="YkvP/CgeB_Glyco_trans-like"/>
</dbReference>
<evidence type="ECO:0000259" key="2">
    <source>
        <dbReference type="Pfam" id="PF13524"/>
    </source>
</evidence>
<sequence length="367" mass="41888">MRTHREAMGRQSERESAFRSGWMQGWRLGACGRIDESIVPEAGPIRNGRVLYVPQGFEAIDAGIFEALQANVSEVILGSNDQVKRQAEQHRPDAIVVLNGVHLFAKDYLEQIDAIRHQMGIPVVVWFVDDPYVTDNTVKLALHYDYVFTHERSCVSLYQSIGCANVHHLPLAAHFGMFRPMPVPRTYDTDVCFIGTGFPNRIELFDKIAPYLKDKKVFIAGALWDRMKNYPLIERFLNKNGVPVPESALYYNGAKIVINLHRVPGASPENRNKIDWPAESINPRTFDMSACGTLQLTDARSELPELYAVGSELAVYRDAKDLMEKIDHYLKHDSERLQVAARGYRRTRKHHTFDDRIKRLLDIIGIR</sequence>
<reference evidence="4" key="1">
    <citation type="journal article" date="2019" name="Int. J. Syst. Evol. Microbiol.">
        <title>The Global Catalogue of Microorganisms (GCM) 10K type strain sequencing project: providing services to taxonomists for standard genome sequencing and annotation.</title>
        <authorList>
            <consortium name="The Broad Institute Genomics Platform"/>
            <consortium name="The Broad Institute Genome Sequencing Center for Infectious Disease"/>
            <person name="Wu L."/>
            <person name="Ma J."/>
        </authorList>
    </citation>
    <scope>NUCLEOTIDE SEQUENCE [LARGE SCALE GENOMIC DNA]</scope>
    <source>
        <strain evidence="4">CGMCC 1.18578</strain>
    </source>
</reference>
<organism evidence="3 4">
    <name type="scientific">Cohnella yongneupensis</name>
    <dbReference type="NCBI Taxonomy" id="425006"/>
    <lineage>
        <taxon>Bacteria</taxon>
        <taxon>Bacillati</taxon>
        <taxon>Bacillota</taxon>
        <taxon>Bacilli</taxon>
        <taxon>Bacillales</taxon>
        <taxon>Paenibacillaceae</taxon>
        <taxon>Cohnella</taxon>
    </lineage>
</organism>
<protein>
    <submittedName>
        <fullName evidence="3">Glycosyltransferase</fullName>
        <ecNumber evidence="3">2.4.-.-</ecNumber>
    </submittedName>
</protein>
<gene>
    <name evidence="3" type="ORF">ACFPQ4_03415</name>
</gene>
<comment type="caution">
    <text evidence="3">The sequence shown here is derived from an EMBL/GenBank/DDBJ whole genome shotgun (WGS) entry which is preliminary data.</text>
</comment>
<accession>A0ABW0QUP0</accession>
<keyword evidence="3" id="KW-0808">Transferase</keyword>
<dbReference type="Pfam" id="PF12996">
    <property type="entry name" value="DUF3880"/>
    <property type="match status" value="1"/>
</dbReference>
<evidence type="ECO:0000313" key="4">
    <source>
        <dbReference type="Proteomes" id="UP001596108"/>
    </source>
</evidence>
<keyword evidence="4" id="KW-1185">Reference proteome</keyword>
<dbReference type="Pfam" id="PF13524">
    <property type="entry name" value="Glyco_trans_1_2"/>
    <property type="match status" value="1"/>
</dbReference>
<feature type="domain" description="Spore protein YkvP N-terminal" evidence="1">
    <location>
        <begin position="125"/>
        <end position="197"/>
    </location>
</feature>
<dbReference type="EMBL" id="JBHSNC010000010">
    <property type="protein sequence ID" value="MFC5528500.1"/>
    <property type="molecule type" value="Genomic_DNA"/>
</dbReference>
<feature type="domain" description="Spore protein YkvP/CgeB glycosyl transferase-like" evidence="2">
    <location>
        <begin position="213"/>
        <end position="362"/>
    </location>
</feature>